<dbReference type="Proteomes" id="UP000663877">
    <property type="component" value="Unassembled WGS sequence"/>
</dbReference>
<dbReference type="AlphaFoldDB" id="A0A815ZS25"/>
<evidence type="ECO:0000313" key="6">
    <source>
        <dbReference type="Proteomes" id="UP000663877"/>
    </source>
</evidence>
<dbReference type="Proteomes" id="UP000663832">
    <property type="component" value="Unassembled WGS sequence"/>
</dbReference>
<reference evidence="1" key="1">
    <citation type="submission" date="2021-02" db="EMBL/GenBank/DDBJ databases">
        <authorList>
            <person name="Nowell W R."/>
        </authorList>
    </citation>
    <scope>NUCLEOTIDE SEQUENCE</scope>
</reference>
<dbReference type="EMBL" id="CAJNOM010007589">
    <property type="protein sequence ID" value="CAF1676187.1"/>
    <property type="molecule type" value="Genomic_DNA"/>
</dbReference>
<dbReference type="EMBL" id="CAJNOM010007588">
    <property type="protein sequence ID" value="CAF1676181.1"/>
    <property type="molecule type" value="Genomic_DNA"/>
</dbReference>
<evidence type="ECO:0000313" key="5">
    <source>
        <dbReference type="Proteomes" id="UP000663832"/>
    </source>
</evidence>
<name>A0A815ZS25_9BILA</name>
<evidence type="ECO:0000313" key="2">
    <source>
        <dbReference type="EMBL" id="CAF1585850.1"/>
    </source>
</evidence>
<evidence type="ECO:0000313" key="3">
    <source>
        <dbReference type="EMBL" id="CAF1676181.1"/>
    </source>
</evidence>
<proteinExistence type="predicted"/>
<comment type="caution">
    <text evidence="1">The sequence shown here is derived from an EMBL/GenBank/DDBJ whole genome shotgun (WGS) entry which is preliminary data.</text>
</comment>
<feature type="non-terminal residue" evidence="1">
    <location>
        <position position="1"/>
    </location>
</feature>
<sequence>ICLCTTAKRDSLYDDSVRSLTKINERPTAEPYGVIRTGKF</sequence>
<gene>
    <name evidence="1" type="ORF">BJG266_LOCUS49151</name>
    <name evidence="2" type="ORF">BJG266_LOCUS49153</name>
    <name evidence="3" type="ORF">QVE165_LOCUS66232</name>
    <name evidence="4" type="ORF">QVE165_LOCUS66234</name>
</gene>
<protein>
    <submittedName>
        <fullName evidence="1">Uncharacterized protein</fullName>
    </submittedName>
</protein>
<keyword evidence="5" id="KW-1185">Reference proteome</keyword>
<dbReference type="EMBL" id="CAJNOI010007157">
    <property type="protein sequence ID" value="CAF1585829.1"/>
    <property type="molecule type" value="Genomic_DNA"/>
</dbReference>
<dbReference type="OrthoDB" id="10169416at2759"/>
<accession>A0A815ZS25</accession>
<evidence type="ECO:0000313" key="1">
    <source>
        <dbReference type="EMBL" id="CAF1585829.1"/>
    </source>
</evidence>
<dbReference type="EMBL" id="CAJNOI010007158">
    <property type="protein sequence ID" value="CAF1585850.1"/>
    <property type="molecule type" value="Genomic_DNA"/>
</dbReference>
<evidence type="ECO:0000313" key="4">
    <source>
        <dbReference type="EMBL" id="CAF1676187.1"/>
    </source>
</evidence>
<organism evidence="1 6">
    <name type="scientific">Adineta steineri</name>
    <dbReference type="NCBI Taxonomy" id="433720"/>
    <lineage>
        <taxon>Eukaryota</taxon>
        <taxon>Metazoa</taxon>
        <taxon>Spiralia</taxon>
        <taxon>Gnathifera</taxon>
        <taxon>Rotifera</taxon>
        <taxon>Eurotatoria</taxon>
        <taxon>Bdelloidea</taxon>
        <taxon>Adinetida</taxon>
        <taxon>Adinetidae</taxon>
        <taxon>Adineta</taxon>
    </lineage>
</organism>